<sequence>MSLEDDLCFGFNIFKPLSKENCYIDLKILNNGEYDAALKFVIKIPIHYFDKKIILKKKIIVI</sequence>
<evidence type="ECO:0000313" key="2">
    <source>
        <dbReference type="Proteomes" id="UP000276133"/>
    </source>
</evidence>
<dbReference type="EMBL" id="REGN01000477">
    <property type="protein sequence ID" value="RNA41669.1"/>
    <property type="molecule type" value="Genomic_DNA"/>
</dbReference>
<name>A0A3M7T175_BRAPC</name>
<accession>A0A3M7T175</accession>
<reference evidence="1 2" key="1">
    <citation type="journal article" date="2018" name="Sci. Rep.">
        <title>Genomic signatures of local adaptation to the degree of environmental predictability in rotifers.</title>
        <authorList>
            <person name="Franch-Gras L."/>
            <person name="Hahn C."/>
            <person name="Garcia-Roger E.M."/>
            <person name="Carmona M.J."/>
            <person name="Serra M."/>
            <person name="Gomez A."/>
        </authorList>
    </citation>
    <scope>NUCLEOTIDE SEQUENCE [LARGE SCALE GENOMIC DNA]</scope>
    <source>
        <strain evidence="1">HYR1</strain>
    </source>
</reference>
<protein>
    <submittedName>
        <fullName evidence="1">Uncharacterized protein</fullName>
    </submittedName>
</protein>
<evidence type="ECO:0000313" key="1">
    <source>
        <dbReference type="EMBL" id="RNA41669.1"/>
    </source>
</evidence>
<dbReference type="AlphaFoldDB" id="A0A3M7T175"/>
<proteinExistence type="predicted"/>
<keyword evidence="2" id="KW-1185">Reference proteome</keyword>
<organism evidence="1 2">
    <name type="scientific">Brachionus plicatilis</name>
    <name type="common">Marine rotifer</name>
    <name type="synonym">Brachionus muelleri</name>
    <dbReference type="NCBI Taxonomy" id="10195"/>
    <lineage>
        <taxon>Eukaryota</taxon>
        <taxon>Metazoa</taxon>
        <taxon>Spiralia</taxon>
        <taxon>Gnathifera</taxon>
        <taxon>Rotifera</taxon>
        <taxon>Eurotatoria</taxon>
        <taxon>Monogononta</taxon>
        <taxon>Pseudotrocha</taxon>
        <taxon>Ploima</taxon>
        <taxon>Brachionidae</taxon>
        <taxon>Brachionus</taxon>
    </lineage>
</organism>
<comment type="caution">
    <text evidence="1">The sequence shown here is derived from an EMBL/GenBank/DDBJ whole genome shotgun (WGS) entry which is preliminary data.</text>
</comment>
<gene>
    <name evidence="1" type="ORF">BpHYR1_052782</name>
</gene>
<dbReference type="Proteomes" id="UP000276133">
    <property type="component" value="Unassembled WGS sequence"/>
</dbReference>